<dbReference type="PANTHER" id="PTHR14379:SF3">
    <property type="entry name" value="MEIOSIS REGULATOR AND MRNA STABILITY FACTOR 1"/>
    <property type="match status" value="1"/>
</dbReference>
<dbReference type="AlphaFoldDB" id="A0A0A9AH90"/>
<dbReference type="GO" id="GO:0010468">
    <property type="term" value="P:regulation of gene expression"/>
    <property type="evidence" value="ECO:0007669"/>
    <property type="project" value="InterPro"/>
</dbReference>
<dbReference type="GO" id="GO:0004540">
    <property type="term" value="F:RNA nuclease activity"/>
    <property type="evidence" value="ECO:0007669"/>
    <property type="project" value="InterPro"/>
</dbReference>
<organism evidence="1">
    <name type="scientific">Arundo donax</name>
    <name type="common">Giant reed</name>
    <name type="synonym">Donax arundinaceus</name>
    <dbReference type="NCBI Taxonomy" id="35708"/>
    <lineage>
        <taxon>Eukaryota</taxon>
        <taxon>Viridiplantae</taxon>
        <taxon>Streptophyta</taxon>
        <taxon>Embryophyta</taxon>
        <taxon>Tracheophyta</taxon>
        <taxon>Spermatophyta</taxon>
        <taxon>Magnoliopsida</taxon>
        <taxon>Liliopsida</taxon>
        <taxon>Poales</taxon>
        <taxon>Poaceae</taxon>
        <taxon>PACMAD clade</taxon>
        <taxon>Arundinoideae</taxon>
        <taxon>Arundineae</taxon>
        <taxon>Arundo</taxon>
    </lineage>
</organism>
<proteinExistence type="predicted"/>
<reference evidence="1" key="1">
    <citation type="submission" date="2014-09" db="EMBL/GenBank/DDBJ databases">
        <authorList>
            <person name="Magalhaes I.L.F."/>
            <person name="Oliveira U."/>
            <person name="Santos F.R."/>
            <person name="Vidigal T.H.D.A."/>
            <person name="Brescovit A.D."/>
            <person name="Santos A.J."/>
        </authorList>
    </citation>
    <scope>NUCLEOTIDE SEQUENCE</scope>
    <source>
        <tissue evidence="1">Shoot tissue taken approximately 20 cm above the soil surface</tissue>
    </source>
</reference>
<protein>
    <submittedName>
        <fullName evidence="1">Uncharacterized protein</fullName>
    </submittedName>
</protein>
<dbReference type="EMBL" id="GBRH01247384">
    <property type="protein sequence ID" value="JAD50511.1"/>
    <property type="molecule type" value="Transcribed_RNA"/>
</dbReference>
<dbReference type="Pfam" id="PF01936">
    <property type="entry name" value="NYN"/>
    <property type="match status" value="1"/>
</dbReference>
<name>A0A0A9AH90_ARUDO</name>
<reference evidence="1" key="2">
    <citation type="journal article" date="2015" name="Data Brief">
        <title>Shoot transcriptome of the giant reed, Arundo donax.</title>
        <authorList>
            <person name="Barrero R.A."/>
            <person name="Guerrero F.D."/>
            <person name="Moolhuijzen P."/>
            <person name="Goolsby J.A."/>
            <person name="Tidwell J."/>
            <person name="Bellgard S.E."/>
            <person name="Bellgard M.I."/>
        </authorList>
    </citation>
    <scope>NUCLEOTIDE SEQUENCE</scope>
    <source>
        <tissue evidence="1">Shoot tissue taken approximately 20 cm above the soil surface</tissue>
    </source>
</reference>
<sequence>MSSTPSSSGIALDHFPAGIKDAIDKKILVDMLICTIENPPPAKYVLISGVRDFLNALHKLVVRWYKHNFQMCFKCLLLAPFV</sequence>
<evidence type="ECO:0000313" key="1">
    <source>
        <dbReference type="EMBL" id="JAD50511.1"/>
    </source>
</evidence>
<accession>A0A0A9AH90</accession>
<dbReference type="InterPro" id="IPR024768">
    <property type="entry name" value="Marf1"/>
</dbReference>
<dbReference type="InterPro" id="IPR021139">
    <property type="entry name" value="NYN"/>
</dbReference>
<dbReference type="GO" id="GO:0005777">
    <property type="term" value="C:peroxisome"/>
    <property type="evidence" value="ECO:0007669"/>
    <property type="project" value="InterPro"/>
</dbReference>
<dbReference type="PANTHER" id="PTHR14379">
    <property type="entry name" value="LIMKAIN B LKAP"/>
    <property type="match status" value="1"/>
</dbReference>